<feature type="transmembrane region" description="Helical" evidence="1">
    <location>
        <begin position="103"/>
        <end position="125"/>
    </location>
</feature>
<comment type="caution">
    <text evidence="2">The sequence shown here is derived from an EMBL/GenBank/DDBJ whole genome shotgun (WGS) entry which is preliminary data.</text>
</comment>
<reference evidence="2" key="1">
    <citation type="submission" date="2021-01" db="EMBL/GenBank/DDBJ databases">
        <title>YIM 132084 draft genome.</title>
        <authorList>
            <person name="An D."/>
        </authorList>
    </citation>
    <scope>NUCLEOTIDE SEQUENCE</scope>
    <source>
        <strain evidence="2">YIM 132084</strain>
    </source>
</reference>
<evidence type="ECO:0000256" key="1">
    <source>
        <dbReference type="SAM" id="Phobius"/>
    </source>
</evidence>
<dbReference type="NCBIfam" id="NF047839">
    <property type="entry name" value="PspM_Rv2743c"/>
    <property type="match status" value="1"/>
</dbReference>
<evidence type="ECO:0000313" key="3">
    <source>
        <dbReference type="Proteomes" id="UP000663792"/>
    </source>
</evidence>
<dbReference type="EMBL" id="JAERWK010000025">
    <property type="protein sequence ID" value="MBM9469206.1"/>
    <property type="molecule type" value="Genomic_DNA"/>
</dbReference>
<sequence>MTSSRSRKTVQAGLQTGSALVRSASELAARNAPQVMAAGGELAGTVSNAATELVRTRRDASAVAARRHRAARRRVQVWSVGTGVGLAGTAGATVGLLTPGAELVIPALLLVGFLAVLIWSIGGLVRAVRDARERSRALAALPPPQPRRPAVAAAVRPSMVELNGYSDSLRQLVGLLAAGDAGRSTVDLRQDVVRVADDAEVSLRERSVELSALIRTRSAAPADAQPGLDGAIRLLTEDIRAGVASYGQLVAVTAETVAAARELHGSAPGGGIAGAGAPAVAALQDATDRLRGLTMGLRELTD</sequence>
<dbReference type="InterPro" id="IPR057952">
    <property type="entry name" value="Rv2743c-like"/>
</dbReference>
<dbReference type="RefSeq" id="WP_205262168.1">
    <property type="nucleotide sequence ID" value="NZ_JAERWK010000025.1"/>
</dbReference>
<keyword evidence="3" id="KW-1185">Reference proteome</keyword>
<organism evidence="2 3">
    <name type="scientific">Nakamurella leprariae</name>
    <dbReference type="NCBI Taxonomy" id="2803911"/>
    <lineage>
        <taxon>Bacteria</taxon>
        <taxon>Bacillati</taxon>
        <taxon>Actinomycetota</taxon>
        <taxon>Actinomycetes</taxon>
        <taxon>Nakamurellales</taxon>
        <taxon>Nakamurellaceae</taxon>
        <taxon>Nakamurella</taxon>
    </lineage>
</organism>
<protein>
    <submittedName>
        <fullName evidence="2">Uncharacterized protein</fullName>
    </submittedName>
</protein>
<proteinExistence type="predicted"/>
<keyword evidence="1" id="KW-0472">Membrane</keyword>
<keyword evidence="1" id="KW-0812">Transmembrane</keyword>
<feature type="transmembrane region" description="Helical" evidence="1">
    <location>
        <begin position="75"/>
        <end position="97"/>
    </location>
</feature>
<dbReference type="Pfam" id="PF25587">
    <property type="entry name" value="Rv2743c"/>
    <property type="match status" value="1"/>
</dbReference>
<keyword evidence="1" id="KW-1133">Transmembrane helix</keyword>
<evidence type="ECO:0000313" key="2">
    <source>
        <dbReference type="EMBL" id="MBM9469206.1"/>
    </source>
</evidence>
<dbReference type="Proteomes" id="UP000663792">
    <property type="component" value="Unassembled WGS sequence"/>
</dbReference>
<dbReference type="AlphaFoldDB" id="A0A938YGQ5"/>
<name>A0A938YGQ5_9ACTN</name>
<gene>
    <name evidence="2" type="ORF">JL106_18120</name>
</gene>
<accession>A0A938YGQ5</accession>